<protein>
    <submittedName>
        <fullName evidence="1">Uncharacterized protein</fullName>
    </submittedName>
</protein>
<dbReference type="Ensembl" id="ENSCSAT00000001047.1">
    <property type="protein sequence ID" value="ENSCSAP00000015020.1"/>
    <property type="gene ID" value="ENSCSAG00000003020.1"/>
</dbReference>
<dbReference type="Proteomes" id="UP000029965">
    <property type="component" value="Chromosome 1"/>
</dbReference>
<dbReference type="GeneTree" id="ENSGT00390000008536"/>
<reference evidence="1" key="2">
    <citation type="submission" date="2025-08" db="UniProtKB">
        <authorList>
            <consortium name="Ensembl"/>
        </authorList>
    </citation>
    <scope>IDENTIFICATION</scope>
</reference>
<reference evidence="1 2" key="1">
    <citation type="submission" date="2014-03" db="EMBL/GenBank/DDBJ databases">
        <authorList>
            <person name="Warren W."/>
            <person name="Wilson R.K."/>
        </authorList>
    </citation>
    <scope>NUCLEOTIDE SEQUENCE</scope>
</reference>
<accession>A0A0D9S2D1</accession>
<reference evidence="1" key="3">
    <citation type="submission" date="2025-09" db="UniProtKB">
        <authorList>
            <consortium name="Ensembl"/>
        </authorList>
    </citation>
    <scope>IDENTIFICATION</scope>
</reference>
<dbReference type="AlphaFoldDB" id="A0A0D9S2D1"/>
<dbReference type="eggNOG" id="ENOG502RVNG">
    <property type="taxonomic scope" value="Eukaryota"/>
</dbReference>
<dbReference type="OMA" id="CASSNCW"/>
<sequence>MEGGTRAAWLGRGAGLGPRGPLGLWASVSREEKGSRAAGPPYCGVLLVETREEQSPGLLRCASSNCWETPHFSIRASLSWAEKDAANPQWAIYWYYKLSLSFGETNFGQASRHCSASLQCIRVVLVA</sequence>
<keyword evidence="2" id="KW-1185">Reference proteome</keyword>
<evidence type="ECO:0000313" key="1">
    <source>
        <dbReference type="Ensembl" id="ENSCSAP00000015020.1"/>
    </source>
</evidence>
<dbReference type="EMBL" id="AC239102">
    <property type="status" value="NOT_ANNOTATED_CDS"/>
    <property type="molecule type" value="Genomic_DNA"/>
</dbReference>
<name>A0A0D9S2D1_CHLSB</name>
<proteinExistence type="predicted"/>
<evidence type="ECO:0000313" key="2">
    <source>
        <dbReference type="Proteomes" id="UP000029965"/>
    </source>
</evidence>
<organism evidence="1 2">
    <name type="scientific">Chlorocebus sabaeus</name>
    <name type="common">Green monkey</name>
    <name type="synonym">Simia sabaea</name>
    <dbReference type="NCBI Taxonomy" id="60711"/>
    <lineage>
        <taxon>Eukaryota</taxon>
        <taxon>Metazoa</taxon>
        <taxon>Chordata</taxon>
        <taxon>Craniata</taxon>
        <taxon>Vertebrata</taxon>
        <taxon>Euteleostomi</taxon>
        <taxon>Mammalia</taxon>
        <taxon>Eutheria</taxon>
        <taxon>Euarchontoglires</taxon>
        <taxon>Primates</taxon>
        <taxon>Haplorrhini</taxon>
        <taxon>Catarrhini</taxon>
        <taxon>Cercopithecidae</taxon>
        <taxon>Cercopithecinae</taxon>
        <taxon>Chlorocebus</taxon>
    </lineage>
</organism>
<dbReference type="Bgee" id="ENSCSAG00000003020">
    <property type="expression patterns" value="Expressed in caudate nucleus and 3 other cell types or tissues"/>
</dbReference>